<reference evidence="1" key="1">
    <citation type="submission" date="2019-08" db="EMBL/GenBank/DDBJ databases">
        <authorList>
            <person name="Kucharzyk K."/>
            <person name="Murdoch R.W."/>
            <person name="Higgins S."/>
            <person name="Loffler F."/>
        </authorList>
    </citation>
    <scope>NUCLEOTIDE SEQUENCE</scope>
</reference>
<proteinExistence type="predicted"/>
<evidence type="ECO:0000313" key="1">
    <source>
        <dbReference type="EMBL" id="MPM67492.1"/>
    </source>
</evidence>
<gene>
    <name evidence="1" type="ORF">SDC9_114415</name>
</gene>
<protein>
    <submittedName>
        <fullName evidence="1">Uncharacterized protein</fullName>
    </submittedName>
</protein>
<comment type="caution">
    <text evidence="1">The sequence shown here is derived from an EMBL/GenBank/DDBJ whole genome shotgun (WGS) entry which is preliminary data.</text>
</comment>
<sequence length="191" mass="20764">MGSKLGADEKAGVVDIGHKLEILEGHALYRARSEHPGIGDEQVERPGLACDLIHHLLNRELLGDIYRNALGNGDAGLIVQFVGKLIRTFCIHISDVDEGSVLDERTHHSFAKALCTTGDQGNLVPHHIRAAGGRRKDRKCTHPLGSHCLVVVGAQAELQLKPFKADDSRIESPRLGIGGKKAFPLTDFLFD</sequence>
<name>A0A645BQL4_9ZZZZ</name>
<dbReference type="EMBL" id="VSSQ01021724">
    <property type="protein sequence ID" value="MPM67492.1"/>
    <property type="molecule type" value="Genomic_DNA"/>
</dbReference>
<accession>A0A645BQL4</accession>
<dbReference type="AlphaFoldDB" id="A0A645BQL4"/>
<organism evidence="1">
    <name type="scientific">bioreactor metagenome</name>
    <dbReference type="NCBI Taxonomy" id="1076179"/>
    <lineage>
        <taxon>unclassified sequences</taxon>
        <taxon>metagenomes</taxon>
        <taxon>ecological metagenomes</taxon>
    </lineage>
</organism>